<proteinExistence type="inferred from homology"/>
<dbReference type="Proteomes" id="UP001055955">
    <property type="component" value="Chromosome"/>
</dbReference>
<dbReference type="Pfam" id="PF03120">
    <property type="entry name" value="OB_DNA_ligase"/>
    <property type="match status" value="1"/>
</dbReference>
<dbReference type="Gene3D" id="1.10.287.610">
    <property type="entry name" value="Helix hairpin bin"/>
    <property type="match status" value="1"/>
</dbReference>
<evidence type="ECO:0000313" key="14">
    <source>
        <dbReference type="Proteomes" id="UP001055955"/>
    </source>
</evidence>
<feature type="binding site" evidence="10">
    <location>
        <position position="305"/>
    </location>
    <ligand>
        <name>NAD(+)</name>
        <dbReference type="ChEBI" id="CHEBI:57540"/>
    </ligand>
</feature>
<dbReference type="NCBIfam" id="NF005932">
    <property type="entry name" value="PRK07956.1"/>
    <property type="match status" value="1"/>
</dbReference>
<dbReference type="HAMAP" id="MF_01588">
    <property type="entry name" value="DNA_ligase_A"/>
    <property type="match status" value="1"/>
</dbReference>
<feature type="binding site" evidence="10">
    <location>
        <position position="281"/>
    </location>
    <ligand>
        <name>NAD(+)</name>
        <dbReference type="ChEBI" id="CHEBI:57540"/>
    </ligand>
</feature>
<dbReference type="InterPro" id="IPR041663">
    <property type="entry name" value="DisA/LigA_HHH"/>
</dbReference>
<comment type="function">
    <text evidence="1 10">DNA ligase that catalyzes the formation of phosphodiester linkages between 5'-phosphoryl and 3'-hydroxyl groups in double-stranded DNA using NAD as a coenzyme and as the energy source for the reaction. It is essential for DNA replication and repair of damaged DNA.</text>
</comment>
<name>A0ABY5DJU8_9GAMM</name>
<keyword evidence="4 10" id="KW-0479">Metal-binding</keyword>
<keyword evidence="6 10" id="KW-0862">Zinc</keyword>
<feature type="binding site" evidence="10">
    <location>
        <begin position="84"/>
        <end position="85"/>
    </location>
    <ligand>
        <name>NAD(+)</name>
        <dbReference type="ChEBI" id="CHEBI:57540"/>
    </ligand>
</feature>
<keyword evidence="3 10" id="KW-0235">DNA replication</keyword>
<dbReference type="SUPFAM" id="SSF56091">
    <property type="entry name" value="DNA ligase/mRNA capping enzyme, catalytic domain"/>
    <property type="match status" value="1"/>
</dbReference>
<dbReference type="Gene3D" id="1.10.150.20">
    <property type="entry name" value="5' to 3' exonuclease, C-terminal subdomain"/>
    <property type="match status" value="2"/>
</dbReference>
<sequence>MKSSNMTLKDYKNLITTIEAHNFYYYGLDQPRISDSVYDSLMQKLITTEKEHPEWITKHSPTQRIGDKPLEQFKKIKHGEPMRSLDNAFNEKDINNFCSKNQNAMTCELKLDGLAISCIYKNKKLEYAVTRGDGVQGEDVTSNIKTLSSIPLQLPDDAPEHLEIRGEVVIFKKDLEALNSKQKQSGNKTFSNPRNAAAGSIRQLDPKVAAARPLRFYAYSAHGDHLPGSHYERLQQLNKWHIPTTPKVVKVSSPDHIQAYYQQVLQERATMPFEIDGVVIKVDLIQHQEASGYTAKAPRWAIAYKFPAEEAQARVIAIDWQVGRTGVITPVATLEPTQVGGVVIQHATLHNIHELQRKDIKINDAVIIRRAGDVIPEVVKPIISLRNETCIDIKPPNTCPSCGSTLQREHIFIRCMNTTKCPKQIEGRIIHFASKHGFNILGLGQQIIQILCQQGLIQKPSDLFNLSVQQLTTLPRMGSKSAGKIILAIEKSKYTTLPRFLYALGITEIGKDTAKLLSKHYHSITKLQNASIESLSDISGIGPIVGKHLIDYFSQSENINEIKYLISQGVNIQEESKEPDTTHTAVITGKFDKSRDEIIEQLAKIGIHVSSSISRKTHYLICGQEPGSKYDKAVKLKVPIIRSNSLTEILTKLQSS</sequence>
<dbReference type="PANTHER" id="PTHR23389">
    <property type="entry name" value="CHROMOSOME TRANSMISSION FIDELITY FACTOR 18"/>
    <property type="match status" value="1"/>
</dbReference>
<dbReference type="InterPro" id="IPR036420">
    <property type="entry name" value="BRCT_dom_sf"/>
</dbReference>
<evidence type="ECO:0000256" key="7">
    <source>
        <dbReference type="ARBA" id="ARBA00023027"/>
    </source>
</evidence>
<evidence type="ECO:0000259" key="11">
    <source>
        <dbReference type="SMART" id="SM00292"/>
    </source>
</evidence>
<accession>A0ABY5DJU8</accession>
<dbReference type="SUPFAM" id="SSF52113">
    <property type="entry name" value="BRCT domain"/>
    <property type="match status" value="1"/>
</dbReference>
<keyword evidence="2 10" id="KW-0436">Ligase</keyword>
<dbReference type="SMART" id="SM00292">
    <property type="entry name" value="BRCT"/>
    <property type="match status" value="1"/>
</dbReference>
<dbReference type="InterPro" id="IPR013839">
    <property type="entry name" value="DNAligase_adenylation"/>
</dbReference>
<evidence type="ECO:0000256" key="2">
    <source>
        <dbReference type="ARBA" id="ARBA00022598"/>
    </source>
</evidence>
<dbReference type="RefSeq" id="WP_258568552.1">
    <property type="nucleotide sequence ID" value="NZ_CP092900.1"/>
</dbReference>
<dbReference type="InterPro" id="IPR012340">
    <property type="entry name" value="NA-bd_OB-fold"/>
</dbReference>
<dbReference type="InterPro" id="IPR013840">
    <property type="entry name" value="DNAligase_N"/>
</dbReference>
<dbReference type="Pfam" id="PF12826">
    <property type="entry name" value="HHH_2"/>
    <property type="match status" value="1"/>
</dbReference>
<dbReference type="CDD" id="cd17748">
    <property type="entry name" value="BRCT_DNA_ligase_like"/>
    <property type="match status" value="1"/>
</dbReference>
<keyword evidence="14" id="KW-1185">Reference proteome</keyword>
<evidence type="ECO:0000256" key="6">
    <source>
        <dbReference type="ARBA" id="ARBA00022833"/>
    </source>
</evidence>
<evidence type="ECO:0000256" key="4">
    <source>
        <dbReference type="ARBA" id="ARBA00022723"/>
    </source>
</evidence>
<dbReference type="Pfam" id="PF14520">
    <property type="entry name" value="HHH_5"/>
    <property type="match status" value="1"/>
</dbReference>
<feature type="binding site" evidence="10">
    <location>
        <position position="415"/>
    </location>
    <ligand>
        <name>Zn(2+)</name>
        <dbReference type="ChEBI" id="CHEBI:29105"/>
    </ligand>
</feature>
<dbReference type="SUPFAM" id="SSF47781">
    <property type="entry name" value="RuvA domain 2-like"/>
    <property type="match status" value="1"/>
</dbReference>
<dbReference type="GO" id="GO:0003911">
    <property type="term" value="F:DNA ligase (NAD+) activity"/>
    <property type="evidence" value="ECO:0007669"/>
    <property type="project" value="UniProtKB-EC"/>
</dbReference>
<keyword evidence="10" id="KW-0464">Manganese</keyword>
<evidence type="ECO:0000256" key="9">
    <source>
        <dbReference type="ARBA" id="ARBA00034005"/>
    </source>
</evidence>
<dbReference type="EC" id="6.5.1.2" evidence="10"/>
<evidence type="ECO:0000256" key="5">
    <source>
        <dbReference type="ARBA" id="ARBA00022763"/>
    </source>
</evidence>
<keyword evidence="10" id="KW-0460">Magnesium</keyword>
<feature type="active site" description="N6-AMP-lysine intermediate" evidence="10">
    <location>
        <position position="110"/>
    </location>
</feature>
<dbReference type="Gene3D" id="3.40.50.10190">
    <property type="entry name" value="BRCT domain"/>
    <property type="match status" value="1"/>
</dbReference>
<dbReference type="Pfam" id="PF00533">
    <property type="entry name" value="BRCT"/>
    <property type="match status" value="1"/>
</dbReference>
<dbReference type="InterPro" id="IPR010994">
    <property type="entry name" value="RuvA_2-like"/>
</dbReference>
<evidence type="ECO:0000313" key="13">
    <source>
        <dbReference type="EMBL" id="UTC24763.1"/>
    </source>
</evidence>
<organism evidence="13 14">
    <name type="scientific">Candidatus Comchoanobacter bicostacola</name>
    <dbReference type="NCBI Taxonomy" id="2919598"/>
    <lineage>
        <taxon>Bacteria</taxon>
        <taxon>Pseudomonadati</taxon>
        <taxon>Pseudomonadota</taxon>
        <taxon>Gammaproteobacteria</taxon>
        <taxon>Candidatus Comchoanobacterales</taxon>
        <taxon>Candidatus Comchoanobacteraceae</taxon>
        <taxon>Candidatus Comchoanobacter</taxon>
    </lineage>
</organism>
<keyword evidence="8 10" id="KW-0234">DNA repair</keyword>
<evidence type="ECO:0000256" key="3">
    <source>
        <dbReference type="ARBA" id="ARBA00022705"/>
    </source>
</evidence>
<evidence type="ECO:0000256" key="10">
    <source>
        <dbReference type="HAMAP-Rule" id="MF_01588"/>
    </source>
</evidence>
<keyword evidence="5 10" id="KW-0227">DNA damage</keyword>
<feature type="binding site" evidence="10">
    <location>
        <position position="421"/>
    </location>
    <ligand>
        <name>Zn(2+)</name>
        <dbReference type="ChEBI" id="CHEBI:29105"/>
    </ligand>
</feature>
<comment type="catalytic activity">
    <reaction evidence="9 10">
        <text>NAD(+) + (deoxyribonucleotide)n-3'-hydroxyl + 5'-phospho-(deoxyribonucleotide)m = (deoxyribonucleotide)n+m + AMP + beta-nicotinamide D-nucleotide.</text>
        <dbReference type="EC" id="6.5.1.2"/>
    </reaction>
</comment>
<feature type="binding site" evidence="10">
    <location>
        <begin position="35"/>
        <end position="39"/>
    </location>
    <ligand>
        <name>NAD(+)</name>
        <dbReference type="ChEBI" id="CHEBI:57540"/>
    </ligand>
</feature>
<feature type="binding site" evidence="10">
    <location>
        <position position="399"/>
    </location>
    <ligand>
        <name>Zn(2+)</name>
        <dbReference type="ChEBI" id="CHEBI:29105"/>
    </ligand>
</feature>
<feature type="binding site" evidence="10">
    <location>
        <position position="131"/>
    </location>
    <ligand>
        <name>NAD(+)</name>
        <dbReference type="ChEBI" id="CHEBI:57540"/>
    </ligand>
</feature>
<dbReference type="EMBL" id="CP092900">
    <property type="protein sequence ID" value="UTC24763.1"/>
    <property type="molecule type" value="Genomic_DNA"/>
</dbReference>
<dbReference type="Pfam" id="PF01653">
    <property type="entry name" value="DNA_ligase_aden"/>
    <property type="match status" value="1"/>
</dbReference>
<comment type="cofactor">
    <cofactor evidence="10">
        <name>Mg(2+)</name>
        <dbReference type="ChEBI" id="CHEBI:18420"/>
    </cofactor>
    <cofactor evidence="10">
        <name>Mn(2+)</name>
        <dbReference type="ChEBI" id="CHEBI:29035"/>
    </cofactor>
</comment>
<dbReference type="Gene3D" id="3.30.470.30">
    <property type="entry name" value="DNA ligase/mRNA capping enzyme"/>
    <property type="match status" value="1"/>
</dbReference>
<feature type="domain" description="BRCT" evidence="11">
    <location>
        <begin position="577"/>
        <end position="653"/>
    </location>
</feature>
<keyword evidence="7 10" id="KW-0520">NAD</keyword>
<dbReference type="PANTHER" id="PTHR23389:SF9">
    <property type="entry name" value="DNA LIGASE"/>
    <property type="match status" value="1"/>
</dbReference>
<dbReference type="Gene3D" id="2.40.50.140">
    <property type="entry name" value="Nucleic acid-binding proteins"/>
    <property type="match status" value="1"/>
</dbReference>
<dbReference type="InterPro" id="IPR001357">
    <property type="entry name" value="BRCT_dom"/>
</dbReference>
<dbReference type="InterPro" id="IPR004150">
    <property type="entry name" value="NAD_DNA_ligase_OB"/>
</dbReference>
<feature type="binding site" evidence="10">
    <location>
        <position position="108"/>
    </location>
    <ligand>
        <name>NAD(+)</name>
        <dbReference type="ChEBI" id="CHEBI:57540"/>
    </ligand>
</feature>
<dbReference type="NCBIfam" id="TIGR00575">
    <property type="entry name" value="dnlj"/>
    <property type="match status" value="1"/>
</dbReference>
<dbReference type="PIRSF" id="PIRSF001604">
    <property type="entry name" value="LigA"/>
    <property type="match status" value="1"/>
</dbReference>
<protein>
    <recommendedName>
        <fullName evidence="10">DNA ligase</fullName>
        <ecNumber evidence="10">6.5.1.2</ecNumber>
    </recommendedName>
    <alternativeName>
        <fullName evidence="10">Polydeoxyribonucleotide synthase [NAD(+)]</fullName>
    </alternativeName>
</protein>
<dbReference type="SUPFAM" id="SSF50249">
    <property type="entry name" value="Nucleic acid-binding proteins"/>
    <property type="match status" value="1"/>
</dbReference>
<evidence type="ECO:0000259" key="12">
    <source>
        <dbReference type="SMART" id="SM00532"/>
    </source>
</evidence>
<dbReference type="SMART" id="SM00532">
    <property type="entry name" value="LIGANc"/>
    <property type="match status" value="1"/>
</dbReference>
<evidence type="ECO:0000256" key="1">
    <source>
        <dbReference type="ARBA" id="ARBA00004067"/>
    </source>
</evidence>
<dbReference type="CDD" id="cd00114">
    <property type="entry name" value="LIGANc"/>
    <property type="match status" value="1"/>
</dbReference>
<dbReference type="InterPro" id="IPR001679">
    <property type="entry name" value="DNA_ligase"/>
</dbReference>
<feature type="binding site" evidence="10">
    <location>
        <position position="167"/>
    </location>
    <ligand>
        <name>NAD(+)</name>
        <dbReference type="ChEBI" id="CHEBI:57540"/>
    </ligand>
</feature>
<feature type="binding site" evidence="10">
    <location>
        <position position="402"/>
    </location>
    <ligand>
        <name>Zn(2+)</name>
        <dbReference type="ChEBI" id="CHEBI:29105"/>
    </ligand>
</feature>
<evidence type="ECO:0000256" key="8">
    <source>
        <dbReference type="ARBA" id="ARBA00023204"/>
    </source>
</evidence>
<comment type="similarity">
    <text evidence="10">Belongs to the NAD-dependent DNA ligase family. LigA subfamily.</text>
</comment>
<feature type="domain" description="NAD-dependent DNA ligase N-terminal" evidence="12">
    <location>
        <begin position="6"/>
        <end position="437"/>
    </location>
</feature>
<gene>
    <name evidence="10 13" type="primary">ligA</name>
    <name evidence="13" type="ORF">MMH89_01165</name>
</gene>
<reference evidence="13 14" key="1">
    <citation type="journal article" date="2022" name="Nat. Microbiol.">
        <title>The microbiome of a bacterivorous marine choanoflagellate contains a resource-demanding obligate bacterial associate.</title>
        <authorList>
            <person name="Needham D.M."/>
            <person name="Poirier C."/>
            <person name="Bachy C."/>
            <person name="George E.E."/>
            <person name="Wilken S."/>
            <person name="Yung C.C.M."/>
            <person name="Limardo A.J."/>
            <person name="Morando M."/>
            <person name="Sudek L."/>
            <person name="Malmstrom R.R."/>
            <person name="Keeling P.J."/>
            <person name="Santoro A.E."/>
            <person name="Worden A.Z."/>
        </authorList>
    </citation>
    <scope>NUCLEOTIDE SEQUENCE [LARGE SCALE GENOMIC DNA]</scope>
    <source>
        <strain evidence="13 14">Comchoano-1</strain>
    </source>
</reference>